<dbReference type="Proteomes" id="UP000886885">
    <property type="component" value="Chromosome 8A"/>
</dbReference>
<gene>
    <name evidence="2" type="ORF">POTOM_030074</name>
</gene>
<feature type="region of interest" description="Disordered" evidence="1">
    <location>
        <begin position="18"/>
        <end position="56"/>
    </location>
</feature>
<comment type="caution">
    <text evidence="2">The sequence shown here is derived from an EMBL/GenBank/DDBJ whole genome shotgun (WGS) entry which is preliminary data.</text>
</comment>
<name>A0A8X8CTL7_POPTO</name>
<dbReference type="OrthoDB" id="10263919at2759"/>
<dbReference type="EMBL" id="JAAWWB010000015">
    <property type="protein sequence ID" value="KAG6766010.1"/>
    <property type="molecule type" value="Genomic_DNA"/>
</dbReference>
<evidence type="ECO:0000256" key="1">
    <source>
        <dbReference type="SAM" id="MobiDB-lite"/>
    </source>
</evidence>
<feature type="compositionally biased region" description="Polar residues" evidence="1">
    <location>
        <begin position="24"/>
        <end position="38"/>
    </location>
</feature>
<dbReference type="AlphaFoldDB" id="A0A8X8CTL7"/>
<keyword evidence="3" id="KW-1185">Reference proteome</keyword>
<protein>
    <submittedName>
        <fullName evidence="2">Uncharacterized protein</fullName>
    </submittedName>
</protein>
<sequence>MTPILVVECMPVKNVVQEDKGDSAVSNNKQGQATTTSKENAEGEEEDVKSKKPKKPTVMVAEAAAKIDAADLAFFLSNISGPYEVQQDFELPRKILRRYGVGLYPAAFTSTSDSINTIWNSTSP</sequence>
<reference evidence="2" key="1">
    <citation type="journal article" date="2020" name="bioRxiv">
        <title>Hybrid origin of Populus tomentosa Carr. identified through genome sequencing and phylogenomic analysis.</title>
        <authorList>
            <person name="An X."/>
            <person name="Gao K."/>
            <person name="Chen Z."/>
            <person name="Li J."/>
            <person name="Yang X."/>
            <person name="Yang X."/>
            <person name="Zhou J."/>
            <person name="Guo T."/>
            <person name="Zhao T."/>
            <person name="Huang S."/>
            <person name="Miao D."/>
            <person name="Khan W.U."/>
            <person name="Rao P."/>
            <person name="Ye M."/>
            <person name="Lei B."/>
            <person name="Liao W."/>
            <person name="Wang J."/>
            <person name="Ji L."/>
            <person name="Li Y."/>
            <person name="Guo B."/>
            <person name="Mustafa N.S."/>
            <person name="Li S."/>
            <person name="Yun Q."/>
            <person name="Keller S.R."/>
            <person name="Mao J."/>
            <person name="Zhang R."/>
            <person name="Strauss S.H."/>
        </authorList>
    </citation>
    <scope>NUCLEOTIDE SEQUENCE</scope>
    <source>
        <strain evidence="2">GM15</strain>
        <tissue evidence="2">Leaf</tissue>
    </source>
</reference>
<organism evidence="2 3">
    <name type="scientific">Populus tomentosa</name>
    <name type="common">Chinese white poplar</name>
    <dbReference type="NCBI Taxonomy" id="118781"/>
    <lineage>
        <taxon>Eukaryota</taxon>
        <taxon>Viridiplantae</taxon>
        <taxon>Streptophyta</taxon>
        <taxon>Embryophyta</taxon>
        <taxon>Tracheophyta</taxon>
        <taxon>Spermatophyta</taxon>
        <taxon>Magnoliopsida</taxon>
        <taxon>eudicotyledons</taxon>
        <taxon>Gunneridae</taxon>
        <taxon>Pentapetalae</taxon>
        <taxon>rosids</taxon>
        <taxon>fabids</taxon>
        <taxon>Malpighiales</taxon>
        <taxon>Salicaceae</taxon>
        <taxon>Saliceae</taxon>
        <taxon>Populus</taxon>
    </lineage>
</organism>
<accession>A0A8X8CTL7</accession>
<proteinExistence type="predicted"/>
<evidence type="ECO:0000313" key="2">
    <source>
        <dbReference type="EMBL" id="KAG6766010.1"/>
    </source>
</evidence>
<evidence type="ECO:0000313" key="3">
    <source>
        <dbReference type="Proteomes" id="UP000886885"/>
    </source>
</evidence>